<evidence type="ECO:0000256" key="1">
    <source>
        <dbReference type="ARBA" id="ARBA00004141"/>
    </source>
</evidence>
<dbReference type="InterPro" id="IPR005821">
    <property type="entry name" value="Ion_trans_dom"/>
</dbReference>
<reference evidence="7" key="1">
    <citation type="journal article" date="2020" name="G3 (Bethesda)">
        <title>High-Quality Assemblies for Three Invasive Social Wasps from the &lt;i&gt;Vespula&lt;/i&gt; Genus.</title>
        <authorList>
            <person name="Harrop T.W.R."/>
            <person name="Guhlin J."/>
            <person name="McLaughlin G.M."/>
            <person name="Permina E."/>
            <person name="Stockwell P."/>
            <person name="Gilligan J."/>
            <person name="Le Lec M.F."/>
            <person name="Gruber M.A.M."/>
            <person name="Quinn O."/>
            <person name="Lovegrove M."/>
            <person name="Duncan E.J."/>
            <person name="Remnant E.J."/>
            <person name="Van Eeckhoven J."/>
            <person name="Graham B."/>
            <person name="Knapp R.A."/>
            <person name="Langford K.W."/>
            <person name="Kronenberg Z."/>
            <person name="Press M.O."/>
            <person name="Eacker S.M."/>
            <person name="Wilson-Rankin E.E."/>
            <person name="Purcell J."/>
            <person name="Lester P.J."/>
            <person name="Dearden P.K."/>
        </authorList>
    </citation>
    <scope>NUCLEOTIDE SEQUENCE</scope>
    <source>
        <strain evidence="7">Volc-1</strain>
    </source>
</reference>
<dbReference type="Proteomes" id="UP000600918">
    <property type="component" value="Unassembled WGS sequence"/>
</dbReference>
<dbReference type="EMBL" id="JACSDY010000003">
    <property type="protein sequence ID" value="KAF7431971.1"/>
    <property type="molecule type" value="Genomic_DNA"/>
</dbReference>
<dbReference type="PANTHER" id="PTHR10037:SF288">
    <property type="entry name" value="SODIUM CHANNEL PROTEIN PARA"/>
    <property type="match status" value="1"/>
</dbReference>
<dbReference type="PANTHER" id="PTHR10037">
    <property type="entry name" value="VOLTAGE-GATED CATION CHANNEL CALCIUM AND SODIUM"/>
    <property type="match status" value="1"/>
</dbReference>
<evidence type="ECO:0000256" key="3">
    <source>
        <dbReference type="ARBA" id="ARBA00022989"/>
    </source>
</evidence>
<feature type="transmembrane region" description="Helical" evidence="5">
    <location>
        <begin position="147"/>
        <end position="173"/>
    </location>
</feature>
<evidence type="ECO:0000259" key="6">
    <source>
        <dbReference type="Pfam" id="PF00520"/>
    </source>
</evidence>
<gene>
    <name evidence="7" type="ORF">H0235_004895</name>
</gene>
<evidence type="ECO:0000256" key="4">
    <source>
        <dbReference type="ARBA" id="ARBA00023136"/>
    </source>
</evidence>
<dbReference type="Gene3D" id="1.10.287.70">
    <property type="match status" value="1"/>
</dbReference>
<feature type="domain" description="Ion transport" evidence="6">
    <location>
        <begin position="29"/>
        <end position="183"/>
    </location>
</feature>
<dbReference type="Pfam" id="PF00520">
    <property type="entry name" value="Ion_trans"/>
    <property type="match status" value="1"/>
</dbReference>
<dbReference type="SUPFAM" id="SSF81324">
    <property type="entry name" value="Voltage-gated potassium channels"/>
    <property type="match status" value="1"/>
</dbReference>
<dbReference type="GO" id="GO:0019228">
    <property type="term" value="P:neuronal action potential"/>
    <property type="evidence" value="ECO:0007669"/>
    <property type="project" value="TreeGrafter"/>
</dbReference>
<evidence type="ECO:0000313" key="7">
    <source>
        <dbReference type="EMBL" id="KAF7431971.1"/>
    </source>
</evidence>
<evidence type="ECO:0000256" key="5">
    <source>
        <dbReference type="SAM" id="Phobius"/>
    </source>
</evidence>
<organism evidence="7 8">
    <name type="scientific">Vespula pensylvanica</name>
    <name type="common">Western yellow jacket</name>
    <name type="synonym">Wasp</name>
    <dbReference type="NCBI Taxonomy" id="30213"/>
    <lineage>
        <taxon>Eukaryota</taxon>
        <taxon>Metazoa</taxon>
        <taxon>Ecdysozoa</taxon>
        <taxon>Arthropoda</taxon>
        <taxon>Hexapoda</taxon>
        <taxon>Insecta</taxon>
        <taxon>Pterygota</taxon>
        <taxon>Neoptera</taxon>
        <taxon>Endopterygota</taxon>
        <taxon>Hymenoptera</taxon>
        <taxon>Apocrita</taxon>
        <taxon>Aculeata</taxon>
        <taxon>Vespoidea</taxon>
        <taxon>Vespidae</taxon>
        <taxon>Vespinae</taxon>
        <taxon>Vespula</taxon>
    </lineage>
</organism>
<keyword evidence="4 5" id="KW-0472">Membrane</keyword>
<accession>A0A834UDC3</accession>
<comment type="caution">
    <text evidence="7">The sequence shown here is derived from an EMBL/GenBank/DDBJ whole genome shotgun (WGS) entry which is preliminary data.</text>
</comment>
<dbReference type="GO" id="GO:0001518">
    <property type="term" value="C:voltage-gated sodium channel complex"/>
    <property type="evidence" value="ECO:0007669"/>
    <property type="project" value="TreeGrafter"/>
</dbReference>
<sequence length="295" mass="33518">MVAVIVVVAVAIAVAIAVVIVVVIVVVVIVVVVNALVQAIPSIFNVLLVCLIFWLIFAIMGVQLFAGKYYKCVDANKTTLSHEIIPDRNACLAENYTWENSPMNFDHVGKAYLCLFQVATFKGWIQIMNDAIDSREVDKQPIRETNIYMYLYFVFFIIFGSFFTLNLFIGVIIDNFNEQKKKAGGSLEMFMTEDQKKYYNAMKKMGSKKPLKAIPLETASYSVRNSDGQNVRYDNHVVHRTEHAHDDIGPLSNERHIQQRSGLSQYDIHCDIHHRVSHEDFRPTLPLFQGALEPL</sequence>
<comment type="subcellular location">
    <subcellularLocation>
        <location evidence="1">Membrane</location>
        <topology evidence="1">Multi-pass membrane protein</topology>
    </subcellularLocation>
</comment>
<name>A0A834UDC3_VESPE</name>
<dbReference type="AlphaFoldDB" id="A0A834UDC3"/>
<evidence type="ECO:0000256" key="2">
    <source>
        <dbReference type="ARBA" id="ARBA00022692"/>
    </source>
</evidence>
<protein>
    <recommendedName>
        <fullName evidence="6">Ion transport domain-containing protein</fullName>
    </recommendedName>
</protein>
<evidence type="ECO:0000313" key="8">
    <source>
        <dbReference type="Proteomes" id="UP000600918"/>
    </source>
</evidence>
<feature type="transmembrane region" description="Helical" evidence="5">
    <location>
        <begin position="6"/>
        <end position="37"/>
    </location>
</feature>
<dbReference type="InterPro" id="IPR044564">
    <property type="entry name" value="Na_chnl_inactivation_gate"/>
</dbReference>
<keyword evidence="2 5" id="KW-0812">Transmembrane</keyword>
<dbReference type="GO" id="GO:0086010">
    <property type="term" value="P:membrane depolarization during action potential"/>
    <property type="evidence" value="ECO:0007669"/>
    <property type="project" value="TreeGrafter"/>
</dbReference>
<proteinExistence type="predicted"/>
<dbReference type="InterPro" id="IPR043203">
    <property type="entry name" value="VGCC_Ca_Na"/>
</dbReference>
<dbReference type="GO" id="GO:0005248">
    <property type="term" value="F:voltage-gated sodium channel activity"/>
    <property type="evidence" value="ECO:0007669"/>
    <property type="project" value="TreeGrafter"/>
</dbReference>
<keyword evidence="8" id="KW-1185">Reference proteome</keyword>
<feature type="transmembrane region" description="Helical" evidence="5">
    <location>
        <begin position="44"/>
        <end position="66"/>
    </location>
</feature>
<dbReference type="CDD" id="cd13433">
    <property type="entry name" value="Na_channel_gate"/>
    <property type="match status" value="1"/>
</dbReference>
<keyword evidence="3 5" id="KW-1133">Transmembrane helix</keyword>